<keyword evidence="2" id="KW-1185">Reference proteome</keyword>
<accession>A0ACB7XMD4</accession>
<evidence type="ECO:0000313" key="1">
    <source>
        <dbReference type="EMBL" id="KAH7841977.1"/>
    </source>
</evidence>
<sequence>MAGQIQLTQTPTPRLTGYIYENWSIRMKVYFCWQDLWEIVDQGFEDPISKGDKEEREEAEAALTVQQKTTLKDLKRRDNKALFQIFQSVGESHFEKISAATTSHEACENHSK</sequence>
<dbReference type="EMBL" id="CM037151">
    <property type="protein sequence ID" value="KAH7841977.1"/>
    <property type="molecule type" value="Genomic_DNA"/>
</dbReference>
<comment type="caution">
    <text evidence="1">The sequence shown here is derived from an EMBL/GenBank/DDBJ whole genome shotgun (WGS) entry which is preliminary data.</text>
</comment>
<gene>
    <name evidence="1" type="ORF">Vadar_000092</name>
</gene>
<dbReference type="Proteomes" id="UP000828048">
    <property type="component" value="Chromosome 1"/>
</dbReference>
<proteinExistence type="predicted"/>
<evidence type="ECO:0000313" key="2">
    <source>
        <dbReference type="Proteomes" id="UP000828048"/>
    </source>
</evidence>
<reference evidence="1 2" key="1">
    <citation type="journal article" date="2021" name="Hortic Res">
        <title>High-quality reference genome and annotation aids understanding of berry development for evergreen blueberry (Vaccinium darrowii).</title>
        <authorList>
            <person name="Yu J."/>
            <person name="Hulse-Kemp A.M."/>
            <person name="Babiker E."/>
            <person name="Staton M."/>
        </authorList>
    </citation>
    <scope>NUCLEOTIDE SEQUENCE [LARGE SCALE GENOMIC DNA]</scope>
    <source>
        <strain evidence="2">cv. NJ 8807/NJ 8810</strain>
        <tissue evidence="1">Young leaf</tissue>
    </source>
</reference>
<organism evidence="1 2">
    <name type="scientific">Vaccinium darrowii</name>
    <dbReference type="NCBI Taxonomy" id="229202"/>
    <lineage>
        <taxon>Eukaryota</taxon>
        <taxon>Viridiplantae</taxon>
        <taxon>Streptophyta</taxon>
        <taxon>Embryophyta</taxon>
        <taxon>Tracheophyta</taxon>
        <taxon>Spermatophyta</taxon>
        <taxon>Magnoliopsida</taxon>
        <taxon>eudicotyledons</taxon>
        <taxon>Gunneridae</taxon>
        <taxon>Pentapetalae</taxon>
        <taxon>asterids</taxon>
        <taxon>Ericales</taxon>
        <taxon>Ericaceae</taxon>
        <taxon>Vaccinioideae</taxon>
        <taxon>Vaccinieae</taxon>
        <taxon>Vaccinium</taxon>
    </lineage>
</organism>
<protein>
    <submittedName>
        <fullName evidence="1">Uncharacterized protein</fullName>
    </submittedName>
</protein>
<name>A0ACB7XMD4_9ERIC</name>